<feature type="region of interest" description="Disordered" evidence="1">
    <location>
        <begin position="41"/>
        <end position="64"/>
    </location>
</feature>
<dbReference type="AlphaFoldDB" id="A0A5E4PN79"/>
<proteinExistence type="predicted"/>
<dbReference type="PANTHER" id="PTHR13743:SF162">
    <property type="entry name" value="NEUROBEACHIN"/>
    <property type="match status" value="1"/>
</dbReference>
<dbReference type="GO" id="GO:0008104">
    <property type="term" value="P:intracellular protein localization"/>
    <property type="evidence" value="ECO:0007669"/>
    <property type="project" value="TreeGrafter"/>
</dbReference>
<dbReference type="PANTHER" id="PTHR13743">
    <property type="entry name" value="BEIGE/BEACH-RELATED"/>
    <property type="match status" value="1"/>
</dbReference>
<dbReference type="EMBL" id="FZQP02000003">
    <property type="protein sequence ID" value="VVC86508.1"/>
    <property type="molecule type" value="Genomic_DNA"/>
</dbReference>
<organism evidence="2 3">
    <name type="scientific">Leptidea sinapis</name>
    <dbReference type="NCBI Taxonomy" id="189913"/>
    <lineage>
        <taxon>Eukaryota</taxon>
        <taxon>Metazoa</taxon>
        <taxon>Ecdysozoa</taxon>
        <taxon>Arthropoda</taxon>
        <taxon>Hexapoda</taxon>
        <taxon>Insecta</taxon>
        <taxon>Pterygota</taxon>
        <taxon>Neoptera</taxon>
        <taxon>Endopterygota</taxon>
        <taxon>Lepidoptera</taxon>
        <taxon>Glossata</taxon>
        <taxon>Ditrysia</taxon>
        <taxon>Papilionoidea</taxon>
        <taxon>Pieridae</taxon>
        <taxon>Dismorphiinae</taxon>
        <taxon>Leptidea</taxon>
    </lineage>
</organism>
<dbReference type="GO" id="GO:0005829">
    <property type="term" value="C:cytosol"/>
    <property type="evidence" value="ECO:0007669"/>
    <property type="project" value="TreeGrafter"/>
</dbReference>
<dbReference type="GO" id="GO:0019901">
    <property type="term" value="F:protein kinase binding"/>
    <property type="evidence" value="ECO:0007669"/>
    <property type="project" value="TreeGrafter"/>
</dbReference>
<evidence type="ECO:0000256" key="1">
    <source>
        <dbReference type="SAM" id="MobiDB-lite"/>
    </source>
</evidence>
<name>A0A5E4PN79_9NEOP</name>
<gene>
    <name evidence="2" type="ORF">LSINAPIS_LOCUS315</name>
</gene>
<reference evidence="2 3" key="1">
    <citation type="submission" date="2017-07" db="EMBL/GenBank/DDBJ databases">
        <authorList>
            <person name="Talla V."/>
            <person name="Backstrom N."/>
        </authorList>
    </citation>
    <scope>NUCLEOTIDE SEQUENCE [LARGE SCALE GENOMIC DNA]</scope>
</reference>
<protein>
    <submittedName>
        <fullName evidence="2">Uncharacterized protein</fullName>
    </submittedName>
</protein>
<keyword evidence="3" id="KW-1185">Reference proteome</keyword>
<dbReference type="Proteomes" id="UP000324832">
    <property type="component" value="Unassembled WGS sequence"/>
</dbReference>
<dbReference type="GO" id="GO:0016020">
    <property type="term" value="C:membrane"/>
    <property type="evidence" value="ECO:0007669"/>
    <property type="project" value="TreeGrafter"/>
</dbReference>
<evidence type="ECO:0000313" key="2">
    <source>
        <dbReference type="EMBL" id="VVC86508.1"/>
    </source>
</evidence>
<dbReference type="SUPFAM" id="SSF81837">
    <property type="entry name" value="BEACH domain"/>
    <property type="match status" value="1"/>
</dbReference>
<accession>A0A5E4PN79</accession>
<dbReference type="InterPro" id="IPR050865">
    <property type="entry name" value="BEACH_Domain"/>
</dbReference>
<evidence type="ECO:0000313" key="3">
    <source>
        <dbReference type="Proteomes" id="UP000324832"/>
    </source>
</evidence>
<sequence>MTQKWQRREISNFEYLMADVQRPQPIPRVPVGAHQLRERRAGPEPALQLQGPLQAHRRAQPEPARVLRGAVRPVGAREPMTTMFLALHGGKFDHPNRLS</sequence>
<dbReference type="InterPro" id="IPR036372">
    <property type="entry name" value="BEACH_dom_sf"/>
</dbReference>